<reference evidence="1" key="1">
    <citation type="journal article" date="2021" name="PeerJ">
        <title>Extensive microbial diversity within the chicken gut microbiome revealed by metagenomics and culture.</title>
        <authorList>
            <person name="Gilroy R."/>
            <person name="Ravi A."/>
            <person name="Getino M."/>
            <person name="Pursley I."/>
            <person name="Horton D.L."/>
            <person name="Alikhan N.F."/>
            <person name="Baker D."/>
            <person name="Gharbi K."/>
            <person name="Hall N."/>
            <person name="Watson M."/>
            <person name="Adriaenssens E.M."/>
            <person name="Foster-Nyarko E."/>
            <person name="Jarju S."/>
            <person name="Secka A."/>
            <person name="Antonio M."/>
            <person name="Oren A."/>
            <person name="Chaudhuri R.R."/>
            <person name="La Ragione R."/>
            <person name="Hildebrand F."/>
            <person name="Pallen M.J."/>
        </authorList>
    </citation>
    <scope>NUCLEOTIDE SEQUENCE</scope>
    <source>
        <strain evidence="1">B3-3758</strain>
    </source>
</reference>
<dbReference type="EMBL" id="JAHLFO010000103">
    <property type="protein sequence ID" value="MBU3814324.1"/>
    <property type="molecule type" value="Genomic_DNA"/>
</dbReference>
<comment type="caution">
    <text evidence="1">The sequence shown here is derived from an EMBL/GenBank/DDBJ whole genome shotgun (WGS) entry which is preliminary data.</text>
</comment>
<dbReference type="AlphaFoldDB" id="A0A9E2KHF9"/>
<accession>A0A9E2KHF9</accession>
<organism evidence="1 2">
    <name type="scientific">Candidatus Bacteroides intestinipullorum</name>
    <dbReference type="NCBI Taxonomy" id="2838471"/>
    <lineage>
        <taxon>Bacteria</taxon>
        <taxon>Pseudomonadati</taxon>
        <taxon>Bacteroidota</taxon>
        <taxon>Bacteroidia</taxon>
        <taxon>Bacteroidales</taxon>
        <taxon>Bacteroidaceae</taxon>
        <taxon>Bacteroides</taxon>
    </lineage>
</organism>
<proteinExistence type="predicted"/>
<reference evidence="1" key="2">
    <citation type="submission" date="2021-04" db="EMBL/GenBank/DDBJ databases">
        <authorList>
            <person name="Gilroy R."/>
        </authorList>
    </citation>
    <scope>NUCLEOTIDE SEQUENCE</scope>
    <source>
        <strain evidence="1">B3-3758</strain>
    </source>
</reference>
<name>A0A9E2KHF9_9BACE</name>
<evidence type="ECO:0000313" key="2">
    <source>
        <dbReference type="Proteomes" id="UP000824236"/>
    </source>
</evidence>
<dbReference type="Proteomes" id="UP000824236">
    <property type="component" value="Unassembled WGS sequence"/>
</dbReference>
<protein>
    <submittedName>
        <fullName evidence="1">Uncharacterized protein</fullName>
    </submittedName>
</protein>
<evidence type="ECO:0000313" key="1">
    <source>
        <dbReference type="EMBL" id="MBU3814324.1"/>
    </source>
</evidence>
<gene>
    <name evidence="1" type="ORF">H9791_07410</name>
</gene>
<feature type="non-terminal residue" evidence="1">
    <location>
        <position position="1"/>
    </location>
</feature>
<sequence>KVFSIFLRKWSPARRRPLSENGCKGKDFFCYLPNFTESFFKLFSEGFPKARNTGWQGNRRKNDTEVSHYQCISCSSIAASFPKAGAKVHPLHGMAKYISKFF</sequence>